<dbReference type="Proteomes" id="UP000008311">
    <property type="component" value="Unassembled WGS sequence"/>
</dbReference>
<evidence type="ECO:0000256" key="1">
    <source>
        <dbReference type="ARBA" id="ARBA00004141"/>
    </source>
</evidence>
<dbReference type="InterPro" id="IPR000620">
    <property type="entry name" value="EamA_dom"/>
</dbReference>
<dbReference type="InterPro" id="IPR030184">
    <property type="entry name" value="WAT1-related"/>
</dbReference>
<organism evidence="9 10">
    <name type="scientific">Ricinus communis</name>
    <name type="common">Castor bean</name>
    <dbReference type="NCBI Taxonomy" id="3988"/>
    <lineage>
        <taxon>Eukaryota</taxon>
        <taxon>Viridiplantae</taxon>
        <taxon>Streptophyta</taxon>
        <taxon>Embryophyta</taxon>
        <taxon>Tracheophyta</taxon>
        <taxon>Spermatophyta</taxon>
        <taxon>Magnoliopsida</taxon>
        <taxon>eudicotyledons</taxon>
        <taxon>Gunneridae</taxon>
        <taxon>Pentapetalae</taxon>
        <taxon>rosids</taxon>
        <taxon>fabids</taxon>
        <taxon>Malpighiales</taxon>
        <taxon>Euphorbiaceae</taxon>
        <taxon>Acalyphoideae</taxon>
        <taxon>Acalypheae</taxon>
        <taxon>Ricinus</taxon>
    </lineage>
</organism>
<name>B9SZG9_RICCO</name>
<dbReference type="GO" id="GO:0022857">
    <property type="term" value="F:transmembrane transporter activity"/>
    <property type="evidence" value="ECO:0007669"/>
    <property type="project" value="InterPro"/>
</dbReference>
<evidence type="ECO:0000256" key="4">
    <source>
        <dbReference type="ARBA" id="ARBA00022989"/>
    </source>
</evidence>
<dbReference type="EMBL" id="EQ974277">
    <property type="protein sequence ID" value="EEF30972.1"/>
    <property type="molecule type" value="Genomic_DNA"/>
</dbReference>
<evidence type="ECO:0000256" key="2">
    <source>
        <dbReference type="ARBA" id="ARBA00007635"/>
    </source>
</evidence>
<feature type="transmembrane region" description="Helical" evidence="6">
    <location>
        <begin position="169"/>
        <end position="195"/>
    </location>
</feature>
<reference evidence="10" key="1">
    <citation type="journal article" date="2010" name="Nat. Biotechnol.">
        <title>Draft genome sequence of the oilseed species Ricinus communis.</title>
        <authorList>
            <person name="Chan A.P."/>
            <person name="Crabtree J."/>
            <person name="Zhao Q."/>
            <person name="Lorenzi H."/>
            <person name="Orvis J."/>
            <person name="Puiu D."/>
            <person name="Melake-Berhan A."/>
            <person name="Jones K.M."/>
            <person name="Redman J."/>
            <person name="Chen G."/>
            <person name="Cahoon E.B."/>
            <person name="Gedil M."/>
            <person name="Stanke M."/>
            <person name="Haas B.J."/>
            <person name="Wortman J.R."/>
            <person name="Fraser-Liggett C.M."/>
            <person name="Ravel J."/>
            <person name="Rabinowicz P.D."/>
        </authorList>
    </citation>
    <scope>NUCLEOTIDE SEQUENCE [LARGE SCALE GENOMIC DNA]</scope>
    <source>
        <strain evidence="10">cv. Hale</strain>
    </source>
</reference>
<dbReference type="SUPFAM" id="SSF103481">
    <property type="entry name" value="Multidrug resistance efflux transporter EmrE"/>
    <property type="match status" value="1"/>
</dbReference>
<dbReference type="PANTHER" id="PTHR31218">
    <property type="entry name" value="WAT1-RELATED PROTEIN"/>
    <property type="match status" value="1"/>
</dbReference>
<keyword evidence="4 6" id="KW-1133">Transmembrane helix</keyword>
<gene>
    <name evidence="9" type="ORF">RCOM_0393020</name>
</gene>
<feature type="transmembrane region" description="Helical" evidence="6">
    <location>
        <begin position="35"/>
        <end position="57"/>
    </location>
</feature>
<protein>
    <recommendedName>
        <fullName evidence="6">WAT1-related protein</fullName>
    </recommendedName>
</protein>
<feature type="region of interest" description="Disordered" evidence="7">
    <location>
        <begin position="324"/>
        <end position="348"/>
    </location>
</feature>
<evidence type="ECO:0000256" key="5">
    <source>
        <dbReference type="ARBA" id="ARBA00023136"/>
    </source>
</evidence>
<comment type="similarity">
    <text evidence="2 6">Belongs to the drug/metabolite transporter (DMT) superfamily. Plant drug/metabolite exporter (P-DME) (TC 2.A.7.4) family.</text>
</comment>
<feature type="transmembrane region" description="Helical" evidence="6">
    <location>
        <begin position="299"/>
        <end position="317"/>
    </location>
</feature>
<dbReference type="AlphaFoldDB" id="B9SZG9"/>
<dbReference type="eggNOG" id="ENOG502RNU1">
    <property type="taxonomic scope" value="Eukaryota"/>
</dbReference>
<evidence type="ECO:0000259" key="8">
    <source>
        <dbReference type="Pfam" id="PF00892"/>
    </source>
</evidence>
<dbReference type="GO" id="GO:0005886">
    <property type="term" value="C:plasma membrane"/>
    <property type="evidence" value="ECO:0000318"/>
    <property type="project" value="GO_Central"/>
</dbReference>
<feature type="domain" description="EamA" evidence="8">
    <location>
        <begin position="19"/>
        <end position="147"/>
    </location>
</feature>
<evidence type="ECO:0000256" key="3">
    <source>
        <dbReference type="ARBA" id="ARBA00022692"/>
    </source>
</evidence>
<keyword evidence="3 6" id="KW-0812">Transmembrane</keyword>
<dbReference type="KEGG" id="rcu:8281931"/>
<feature type="transmembrane region" description="Helical" evidence="6">
    <location>
        <begin position="69"/>
        <end position="87"/>
    </location>
</feature>
<evidence type="ECO:0000256" key="7">
    <source>
        <dbReference type="SAM" id="MobiDB-lite"/>
    </source>
</evidence>
<sequence>MWGTGVTAAMVATEFTEVGINTMMKAAMSRGMSQFVYTVYSNAFALLILIPSSFIFYRRRPRPQLTVSIIFRTFLLGLLSCCVQMFMNTGVKYSSPTLSAAMIDLTPAFTFLLAIISRMEKLDYKSQSTQAKSIGTIVSVAGALIVTLYKGQPITTLPSESNSLNQPLLLLSSTWVTGGIFCTAGALCLALLYIVQTWILKDCPAELIITCIACFFVTVLSSIVALVAEKDISSWILKPDIELIATFCSAVFAVSIRSVVHAWACRKKGPLYASMFKPLGIIIATFLGFYFLGDTLYDGSVIGGIIIALGFYSVLWGKAQEEKMGKDERNSSFESSASPKAPLLRGDV</sequence>
<dbReference type="InterPro" id="IPR037185">
    <property type="entry name" value="EmrE-like"/>
</dbReference>
<comment type="subcellular location">
    <subcellularLocation>
        <location evidence="1 6">Membrane</location>
        <topology evidence="1 6">Multi-pass membrane protein</topology>
    </subcellularLocation>
</comment>
<feature type="transmembrane region" description="Helical" evidence="6">
    <location>
        <begin position="276"/>
        <end position="293"/>
    </location>
</feature>
<dbReference type="InParanoid" id="B9SZG9"/>
<feature type="transmembrane region" description="Helical" evidence="6">
    <location>
        <begin position="207"/>
        <end position="228"/>
    </location>
</feature>
<dbReference type="Pfam" id="PF00892">
    <property type="entry name" value="EamA"/>
    <property type="match status" value="2"/>
</dbReference>
<evidence type="ECO:0000313" key="9">
    <source>
        <dbReference type="EMBL" id="EEF30972.1"/>
    </source>
</evidence>
<dbReference type="OMA" id="ACEERVI"/>
<feature type="transmembrane region" description="Helical" evidence="6">
    <location>
        <begin position="99"/>
        <end position="119"/>
    </location>
</feature>
<dbReference type="OrthoDB" id="1746609at2759"/>
<proteinExistence type="inferred from homology"/>
<feature type="transmembrane region" description="Helical" evidence="6">
    <location>
        <begin position="131"/>
        <end position="149"/>
    </location>
</feature>
<evidence type="ECO:0000313" key="10">
    <source>
        <dbReference type="Proteomes" id="UP000008311"/>
    </source>
</evidence>
<evidence type="ECO:0000256" key="6">
    <source>
        <dbReference type="RuleBase" id="RU363077"/>
    </source>
</evidence>
<keyword evidence="5 6" id="KW-0472">Membrane</keyword>
<accession>B9SZG9</accession>
<keyword evidence="10" id="KW-1185">Reference proteome</keyword>
<dbReference type="STRING" id="3988.B9SZG9"/>
<feature type="transmembrane region" description="Helical" evidence="6">
    <location>
        <begin position="243"/>
        <end position="264"/>
    </location>
</feature>
<feature type="domain" description="EamA" evidence="8">
    <location>
        <begin position="178"/>
        <end position="315"/>
    </location>
</feature>